<organism evidence="2 3">
    <name type="scientific">Phenylobacterium deserti</name>
    <dbReference type="NCBI Taxonomy" id="1914756"/>
    <lineage>
        <taxon>Bacteria</taxon>
        <taxon>Pseudomonadati</taxon>
        <taxon>Pseudomonadota</taxon>
        <taxon>Alphaproteobacteria</taxon>
        <taxon>Caulobacterales</taxon>
        <taxon>Caulobacteraceae</taxon>
        <taxon>Phenylobacterium</taxon>
    </lineage>
</organism>
<sequence length="153" mass="15652">MRLALAGLAICAAGLAACSPGLPEGVDEAKVHNEISSAIGDPNTCVLIGQQGTGKVVYRYNSHTTCGRSLPACQGAAAQTVDDLLKATAQDRQPRATSCNSTADGSRGVGWASGVLTGKGQGLVYAAVMEGERSFPGRMMSDRLSRALQDAGL</sequence>
<evidence type="ECO:0008006" key="4">
    <source>
        <dbReference type="Google" id="ProtNLM"/>
    </source>
</evidence>
<keyword evidence="1" id="KW-0732">Signal</keyword>
<name>A0A328AAC8_9CAUL</name>
<dbReference type="PROSITE" id="PS51257">
    <property type="entry name" value="PROKAR_LIPOPROTEIN"/>
    <property type="match status" value="1"/>
</dbReference>
<dbReference type="AlphaFoldDB" id="A0A328AAC8"/>
<dbReference type="EMBL" id="QFYR01000004">
    <property type="protein sequence ID" value="RAK51377.1"/>
    <property type="molecule type" value="Genomic_DNA"/>
</dbReference>
<feature type="chain" id="PRO_5016460432" description="Lipoprotein" evidence="1">
    <location>
        <begin position="17"/>
        <end position="153"/>
    </location>
</feature>
<accession>A0A328AAC8</accession>
<feature type="signal peptide" evidence="1">
    <location>
        <begin position="1"/>
        <end position="16"/>
    </location>
</feature>
<protein>
    <recommendedName>
        <fullName evidence="4">Lipoprotein</fullName>
    </recommendedName>
</protein>
<keyword evidence="3" id="KW-1185">Reference proteome</keyword>
<reference evidence="3" key="1">
    <citation type="submission" date="2018-05" db="EMBL/GenBank/DDBJ databases">
        <authorList>
            <person name="Li X."/>
        </authorList>
    </citation>
    <scope>NUCLEOTIDE SEQUENCE [LARGE SCALE GENOMIC DNA]</scope>
    <source>
        <strain evidence="3">YIM 73061</strain>
    </source>
</reference>
<dbReference type="RefSeq" id="WP_111515912.1">
    <property type="nucleotide sequence ID" value="NZ_QFYR01000004.1"/>
</dbReference>
<dbReference type="Proteomes" id="UP000249725">
    <property type="component" value="Unassembled WGS sequence"/>
</dbReference>
<evidence type="ECO:0000313" key="3">
    <source>
        <dbReference type="Proteomes" id="UP000249725"/>
    </source>
</evidence>
<comment type="caution">
    <text evidence="2">The sequence shown here is derived from an EMBL/GenBank/DDBJ whole genome shotgun (WGS) entry which is preliminary data.</text>
</comment>
<proteinExistence type="predicted"/>
<evidence type="ECO:0000256" key="1">
    <source>
        <dbReference type="SAM" id="SignalP"/>
    </source>
</evidence>
<evidence type="ECO:0000313" key="2">
    <source>
        <dbReference type="EMBL" id="RAK51377.1"/>
    </source>
</evidence>
<gene>
    <name evidence="2" type="ORF">DJ018_15680</name>
</gene>
<dbReference type="OrthoDB" id="7210535at2"/>